<gene>
    <name evidence="4" type="ORF">BJ987_004804</name>
</gene>
<dbReference type="Proteomes" id="UP001519325">
    <property type="component" value="Unassembled WGS sequence"/>
</dbReference>
<reference evidence="4 5" key="1">
    <citation type="submission" date="2021-03" db="EMBL/GenBank/DDBJ databases">
        <title>Sequencing the genomes of 1000 actinobacteria strains.</title>
        <authorList>
            <person name="Klenk H.-P."/>
        </authorList>
    </citation>
    <scope>NUCLEOTIDE SEQUENCE [LARGE SCALE GENOMIC DNA]</scope>
    <source>
        <strain evidence="4 5">DSM 45516</strain>
    </source>
</reference>
<proteinExistence type="predicted"/>
<sequence length="176" mass="18669">MISTARARLGRALRFSRAAPGALALTVLTIAAVVAATALVWSQYLPDRRTGDTTSQAALTAAKEGTVALLSYAPDTLDRDFAAAKSRLTGDFLTYYGQFTDQIVTPAAKAKSVETSAVVVRAAVSEVRPESATVLVFINQTTTSAERPEPAMTASSVRVTLTKVEESWLISSFDPV</sequence>
<keyword evidence="5" id="KW-1185">Reference proteome</keyword>
<comment type="caution">
    <text evidence="4">The sequence shown here is derived from an EMBL/GenBank/DDBJ whole genome shotgun (WGS) entry which is preliminary data.</text>
</comment>
<dbReference type="EMBL" id="JAGGMR010000001">
    <property type="protein sequence ID" value="MBP2191903.1"/>
    <property type="molecule type" value="Genomic_DNA"/>
</dbReference>
<feature type="transmembrane region" description="Helical" evidence="3">
    <location>
        <begin position="21"/>
        <end position="41"/>
    </location>
</feature>
<accession>A0ABS4QLD3</accession>
<organism evidence="4 5">
    <name type="scientific">Nocardia goodfellowii</name>
    <dbReference type="NCBI Taxonomy" id="882446"/>
    <lineage>
        <taxon>Bacteria</taxon>
        <taxon>Bacillati</taxon>
        <taxon>Actinomycetota</taxon>
        <taxon>Actinomycetes</taxon>
        <taxon>Mycobacteriales</taxon>
        <taxon>Nocardiaceae</taxon>
        <taxon>Nocardia</taxon>
    </lineage>
</organism>
<evidence type="ECO:0000256" key="1">
    <source>
        <dbReference type="ARBA" id="ARBA00004370"/>
    </source>
</evidence>
<dbReference type="PANTHER" id="PTHR37042:SF4">
    <property type="entry name" value="OUTER MEMBRANE PROTEIN RV1973"/>
    <property type="match status" value="1"/>
</dbReference>
<protein>
    <submittedName>
        <fullName evidence="4">Mce-associated membrane protein</fullName>
    </submittedName>
</protein>
<evidence type="ECO:0000256" key="3">
    <source>
        <dbReference type="SAM" id="Phobius"/>
    </source>
</evidence>
<keyword evidence="3" id="KW-1133">Transmembrane helix</keyword>
<evidence type="ECO:0000313" key="5">
    <source>
        <dbReference type="Proteomes" id="UP001519325"/>
    </source>
</evidence>
<dbReference type="RefSeq" id="WP_307869737.1">
    <property type="nucleotide sequence ID" value="NZ_JAGGMR010000001.1"/>
</dbReference>
<evidence type="ECO:0000256" key="2">
    <source>
        <dbReference type="ARBA" id="ARBA00023136"/>
    </source>
</evidence>
<keyword evidence="2 3" id="KW-0472">Membrane</keyword>
<keyword evidence="3" id="KW-0812">Transmembrane</keyword>
<comment type="subcellular location">
    <subcellularLocation>
        <location evidence="1">Membrane</location>
    </subcellularLocation>
</comment>
<evidence type="ECO:0000313" key="4">
    <source>
        <dbReference type="EMBL" id="MBP2191903.1"/>
    </source>
</evidence>
<dbReference type="PANTHER" id="PTHR37042">
    <property type="entry name" value="OUTER MEMBRANE PROTEIN RV1973"/>
    <property type="match status" value="1"/>
</dbReference>
<name>A0ABS4QLD3_9NOCA</name>